<organism evidence="1 2">
    <name type="scientific">Dyella dinghuensis</name>
    <dbReference type="NCBI Taxonomy" id="1920169"/>
    <lineage>
        <taxon>Bacteria</taxon>
        <taxon>Pseudomonadati</taxon>
        <taxon>Pseudomonadota</taxon>
        <taxon>Gammaproteobacteria</taxon>
        <taxon>Lysobacterales</taxon>
        <taxon>Rhodanobacteraceae</taxon>
        <taxon>Dyella</taxon>
    </lineage>
</organism>
<accession>A0A432LYI4</accession>
<dbReference type="GO" id="GO:0051213">
    <property type="term" value="F:dioxygenase activity"/>
    <property type="evidence" value="ECO:0007669"/>
    <property type="project" value="InterPro"/>
</dbReference>
<protein>
    <recommendedName>
        <fullName evidence="3">2OG-Fe dioxygenase family protein</fullName>
    </recommendedName>
</protein>
<dbReference type="Pfam" id="PF10014">
    <property type="entry name" value="2OG-Fe_Oxy_2"/>
    <property type="match status" value="1"/>
</dbReference>
<name>A0A432LYI4_9GAMM</name>
<dbReference type="Proteomes" id="UP000267077">
    <property type="component" value="Unassembled WGS sequence"/>
</dbReference>
<dbReference type="Gene3D" id="2.60.120.620">
    <property type="entry name" value="q2cbj1_9rhob like domain"/>
    <property type="match status" value="1"/>
</dbReference>
<dbReference type="InterPro" id="IPR018724">
    <property type="entry name" value="2OG-Fe_dioxygenase"/>
</dbReference>
<evidence type="ECO:0000313" key="1">
    <source>
        <dbReference type="EMBL" id="RUL67240.1"/>
    </source>
</evidence>
<comment type="caution">
    <text evidence="1">The sequence shown here is derived from an EMBL/GenBank/DDBJ whole genome shotgun (WGS) entry which is preliminary data.</text>
</comment>
<proteinExistence type="predicted"/>
<keyword evidence="2" id="KW-1185">Reference proteome</keyword>
<sequence>MQREGFCFVTAQTMQPLFESVGALSDWQAFADSWNQLGPDSYLAAKGRFRRRRHATFSANAQGTVQLEPHQPHYQSLQYNTLQGDIQRWFEPVEPAIANGASLQTILAFCNGFFSSLAPQTLNWHVEVHQFRIEASVENAGEPTPEGSHRDGVDFVLVLLIDRHNIASGTTTIHTPDGKPLGDFTLTHPLDAALIHDPRVFHGVTAVTPLDPSEPAHRDVLVVTFKAKS</sequence>
<evidence type="ECO:0008006" key="3">
    <source>
        <dbReference type="Google" id="ProtNLM"/>
    </source>
</evidence>
<reference evidence="1 2" key="1">
    <citation type="submission" date="2018-12" db="EMBL/GenBank/DDBJ databases">
        <title>Dyella dinghuensis sp. nov. DHOA06 and Dyella choica sp. nov. 4M-K27, isolated from forest soil.</title>
        <authorList>
            <person name="Qiu L.-H."/>
            <person name="Gao Z.-H."/>
        </authorList>
    </citation>
    <scope>NUCLEOTIDE SEQUENCE [LARGE SCALE GENOMIC DNA]</scope>
    <source>
        <strain evidence="1 2">DHOA06</strain>
    </source>
</reference>
<dbReference type="AlphaFoldDB" id="A0A432LYI4"/>
<dbReference type="OrthoDB" id="6681382at2"/>
<evidence type="ECO:0000313" key="2">
    <source>
        <dbReference type="Proteomes" id="UP000267077"/>
    </source>
</evidence>
<dbReference type="EMBL" id="RYZR01000001">
    <property type="protein sequence ID" value="RUL67240.1"/>
    <property type="molecule type" value="Genomic_DNA"/>
</dbReference>
<gene>
    <name evidence="1" type="ORF">EKH79_00645</name>
</gene>